<proteinExistence type="inferred from homology"/>
<evidence type="ECO:0000256" key="4">
    <source>
        <dbReference type="ARBA" id="ARBA00010763"/>
    </source>
</evidence>
<dbReference type="PANTHER" id="PTHR10192:SF5">
    <property type="entry name" value="GEPHYRIN"/>
    <property type="match status" value="1"/>
</dbReference>
<comment type="function">
    <text evidence="2 13">Catalyzes the insertion of molybdate into adenylated molybdopterin with the concomitant release of AMP.</text>
</comment>
<dbReference type="Proteomes" id="UP000197032">
    <property type="component" value="Unassembled WGS sequence"/>
</dbReference>
<dbReference type="InterPro" id="IPR036688">
    <property type="entry name" value="MoeA_C_domain_IV_sf"/>
</dbReference>
<dbReference type="NCBIfam" id="TIGR00177">
    <property type="entry name" value="molyb_syn"/>
    <property type="match status" value="1"/>
</dbReference>
<comment type="similarity">
    <text evidence="4 13">Belongs to the MoeA family.</text>
</comment>
<accession>A0A1Z5HR73</accession>
<evidence type="ECO:0000256" key="1">
    <source>
        <dbReference type="ARBA" id="ARBA00001946"/>
    </source>
</evidence>
<dbReference type="InterPro" id="IPR005110">
    <property type="entry name" value="MoeA_linker/N"/>
</dbReference>
<dbReference type="SUPFAM" id="SSF53218">
    <property type="entry name" value="Molybdenum cofactor biosynthesis proteins"/>
    <property type="match status" value="1"/>
</dbReference>
<keyword evidence="11 13" id="KW-0501">Molybdenum cofactor biosynthesis</keyword>
<evidence type="ECO:0000256" key="10">
    <source>
        <dbReference type="ARBA" id="ARBA00022842"/>
    </source>
</evidence>
<dbReference type="InterPro" id="IPR036425">
    <property type="entry name" value="MoaB/Mog-like_dom_sf"/>
</dbReference>
<gene>
    <name evidence="15" type="ORF">KKC1_11930</name>
</gene>
<dbReference type="FunFam" id="3.40.980.10:FF:000004">
    <property type="entry name" value="Molybdopterin molybdenumtransferase"/>
    <property type="match status" value="1"/>
</dbReference>
<dbReference type="EMBL" id="BDGJ01000042">
    <property type="protein sequence ID" value="GAW92033.1"/>
    <property type="molecule type" value="Genomic_DNA"/>
</dbReference>
<evidence type="ECO:0000256" key="8">
    <source>
        <dbReference type="ARBA" id="ARBA00022679"/>
    </source>
</evidence>
<keyword evidence="7 13" id="KW-0500">Molybdenum</keyword>
<dbReference type="InterPro" id="IPR038987">
    <property type="entry name" value="MoeA-like"/>
</dbReference>
<dbReference type="Gene3D" id="3.90.105.10">
    <property type="entry name" value="Molybdopterin biosynthesis moea protein, domain 2"/>
    <property type="match status" value="1"/>
</dbReference>
<dbReference type="EC" id="2.10.1.1" evidence="5 13"/>
<comment type="cofactor">
    <cofactor evidence="1 13">
        <name>Mg(2+)</name>
        <dbReference type="ChEBI" id="CHEBI:18420"/>
    </cofactor>
</comment>
<evidence type="ECO:0000256" key="9">
    <source>
        <dbReference type="ARBA" id="ARBA00022723"/>
    </source>
</evidence>
<dbReference type="GO" id="GO:0006777">
    <property type="term" value="P:Mo-molybdopterin cofactor biosynthetic process"/>
    <property type="evidence" value="ECO:0007669"/>
    <property type="project" value="UniProtKB-UniRule"/>
</dbReference>
<evidence type="ECO:0000256" key="11">
    <source>
        <dbReference type="ARBA" id="ARBA00023150"/>
    </source>
</evidence>
<dbReference type="RefSeq" id="WP_088553463.1">
    <property type="nucleotide sequence ID" value="NZ_BDGJ01000042.1"/>
</dbReference>
<evidence type="ECO:0000256" key="3">
    <source>
        <dbReference type="ARBA" id="ARBA00005046"/>
    </source>
</evidence>
<dbReference type="Gene3D" id="2.40.340.10">
    <property type="entry name" value="MoeA, C-terminal, domain IV"/>
    <property type="match status" value="1"/>
</dbReference>
<reference evidence="16" key="1">
    <citation type="journal article" date="2017" name="Appl. Environ. Microbiol.">
        <title>Genomic analysis of Calderihabitans maritimus KKC1, a thermophilic hydrogenogenic carboxydotrophic bacterium isolated from marine sediment.</title>
        <authorList>
            <person name="Omae K."/>
            <person name="Yoneda Y."/>
            <person name="Fukuyama Y."/>
            <person name="Yoshida T."/>
            <person name="Sako Y."/>
        </authorList>
    </citation>
    <scope>NUCLEOTIDE SEQUENCE [LARGE SCALE GENOMIC DNA]</scope>
    <source>
        <strain evidence="16">KKC1</strain>
    </source>
</reference>
<evidence type="ECO:0000256" key="6">
    <source>
        <dbReference type="ARBA" id="ARBA00021108"/>
    </source>
</evidence>
<protein>
    <recommendedName>
        <fullName evidence="6 13">Molybdopterin molybdenumtransferase</fullName>
        <ecNumber evidence="5 13">2.10.1.1</ecNumber>
    </recommendedName>
</protein>
<dbReference type="InterPro" id="IPR005111">
    <property type="entry name" value="MoeA_C_domain_IV"/>
</dbReference>
<keyword evidence="10 13" id="KW-0460">Magnesium</keyword>
<evidence type="ECO:0000256" key="12">
    <source>
        <dbReference type="ARBA" id="ARBA00047317"/>
    </source>
</evidence>
<dbReference type="GO" id="GO:0061599">
    <property type="term" value="F:molybdopterin molybdotransferase activity"/>
    <property type="evidence" value="ECO:0007669"/>
    <property type="project" value="UniProtKB-UniRule"/>
</dbReference>
<name>A0A1Z5HR73_9FIRM</name>
<evidence type="ECO:0000259" key="14">
    <source>
        <dbReference type="SMART" id="SM00852"/>
    </source>
</evidence>
<dbReference type="InterPro" id="IPR036135">
    <property type="entry name" value="MoeA_linker/N_sf"/>
</dbReference>
<dbReference type="Pfam" id="PF03453">
    <property type="entry name" value="MoeA_N"/>
    <property type="match status" value="1"/>
</dbReference>
<dbReference type="UniPathway" id="UPA00344"/>
<keyword evidence="9 13" id="KW-0479">Metal-binding</keyword>
<dbReference type="NCBIfam" id="NF045515">
    <property type="entry name" value="Glp_gephyrin"/>
    <property type="match status" value="1"/>
</dbReference>
<feature type="domain" description="MoaB/Mog" evidence="14">
    <location>
        <begin position="182"/>
        <end position="320"/>
    </location>
</feature>
<comment type="caution">
    <text evidence="15">The sequence shown here is derived from an EMBL/GenBank/DDBJ whole genome shotgun (WGS) entry which is preliminary data.</text>
</comment>
<dbReference type="GO" id="GO:0005829">
    <property type="term" value="C:cytosol"/>
    <property type="evidence" value="ECO:0007669"/>
    <property type="project" value="TreeGrafter"/>
</dbReference>
<comment type="pathway">
    <text evidence="3 13">Cofactor biosynthesis; molybdopterin biosynthesis.</text>
</comment>
<evidence type="ECO:0000256" key="5">
    <source>
        <dbReference type="ARBA" id="ARBA00013269"/>
    </source>
</evidence>
<dbReference type="CDD" id="cd00887">
    <property type="entry name" value="MoeA"/>
    <property type="match status" value="1"/>
</dbReference>
<keyword evidence="8 13" id="KW-0808">Transferase</keyword>
<dbReference type="SUPFAM" id="SSF63867">
    <property type="entry name" value="MoeA C-terminal domain-like"/>
    <property type="match status" value="1"/>
</dbReference>
<evidence type="ECO:0000313" key="15">
    <source>
        <dbReference type="EMBL" id="GAW92033.1"/>
    </source>
</evidence>
<dbReference type="FunFam" id="2.170.190.11:FF:000001">
    <property type="entry name" value="Molybdopterin molybdenumtransferase"/>
    <property type="match status" value="1"/>
</dbReference>
<dbReference type="InterPro" id="IPR001453">
    <property type="entry name" value="MoaB/Mog_dom"/>
</dbReference>
<evidence type="ECO:0000256" key="7">
    <source>
        <dbReference type="ARBA" id="ARBA00022505"/>
    </source>
</evidence>
<evidence type="ECO:0000256" key="13">
    <source>
        <dbReference type="RuleBase" id="RU365090"/>
    </source>
</evidence>
<dbReference type="Gene3D" id="3.40.980.10">
    <property type="entry name" value="MoaB/Mog-like domain"/>
    <property type="match status" value="1"/>
</dbReference>
<dbReference type="Pfam" id="PF00994">
    <property type="entry name" value="MoCF_biosynth"/>
    <property type="match status" value="1"/>
</dbReference>
<dbReference type="AlphaFoldDB" id="A0A1Z5HR73"/>
<dbReference type="GO" id="GO:0046872">
    <property type="term" value="F:metal ion binding"/>
    <property type="evidence" value="ECO:0007669"/>
    <property type="project" value="UniProtKB-UniRule"/>
</dbReference>
<dbReference type="SMART" id="SM00852">
    <property type="entry name" value="MoCF_biosynth"/>
    <property type="match status" value="1"/>
</dbReference>
<dbReference type="SUPFAM" id="SSF63882">
    <property type="entry name" value="MoeA N-terminal region -like"/>
    <property type="match status" value="1"/>
</dbReference>
<organism evidence="15 16">
    <name type="scientific">Calderihabitans maritimus</name>
    <dbReference type="NCBI Taxonomy" id="1246530"/>
    <lineage>
        <taxon>Bacteria</taxon>
        <taxon>Bacillati</taxon>
        <taxon>Bacillota</taxon>
        <taxon>Clostridia</taxon>
        <taxon>Neomoorellales</taxon>
        <taxon>Calderihabitantaceae</taxon>
        <taxon>Calderihabitans</taxon>
    </lineage>
</organism>
<evidence type="ECO:0000256" key="2">
    <source>
        <dbReference type="ARBA" id="ARBA00002901"/>
    </source>
</evidence>
<dbReference type="Gene3D" id="2.170.190.11">
    <property type="entry name" value="Molybdopterin biosynthesis moea protein, domain 3"/>
    <property type="match status" value="1"/>
</dbReference>
<dbReference type="Pfam" id="PF03454">
    <property type="entry name" value="MoeA_C"/>
    <property type="match status" value="1"/>
</dbReference>
<keyword evidence="16" id="KW-1185">Reference proteome</keyword>
<dbReference type="PANTHER" id="PTHR10192">
    <property type="entry name" value="MOLYBDOPTERIN BIOSYNTHESIS PROTEIN"/>
    <property type="match status" value="1"/>
</dbReference>
<dbReference type="OrthoDB" id="9804758at2"/>
<evidence type="ECO:0000313" key="16">
    <source>
        <dbReference type="Proteomes" id="UP000197032"/>
    </source>
</evidence>
<comment type="catalytic activity">
    <reaction evidence="12">
        <text>adenylyl-molybdopterin + molybdate = Mo-molybdopterin + AMP + H(+)</text>
        <dbReference type="Rhea" id="RHEA:35047"/>
        <dbReference type="ChEBI" id="CHEBI:15378"/>
        <dbReference type="ChEBI" id="CHEBI:36264"/>
        <dbReference type="ChEBI" id="CHEBI:62727"/>
        <dbReference type="ChEBI" id="CHEBI:71302"/>
        <dbReference type="ChEBI" id="CHEBI:456215"/>
        <dbReference type="EC" id="2.10.1.1"/>
    </reaction>
</comment>
<sequence length="415" mass="44553">MREMLPLETALELLLEQVKVVEKEVLELLSAFQRVLAQEVFAPSNQPPFDRSPLDGYAVRGADIANASPQTPARLKVAETLPAGYLAKGRVEAGTAIRIMTGAPIPPGADTVIRFEDTRENNGWVEIFVSLAPGSNIVRAGEDIRQGELVLKPGVLLDAPEIGVLAALGIPRVEVFKRPRVAILSTGDELVGLDGELPPGKIRNSNLYALAASVLKAGGEPVLLGMVPDRVEEIALKISEGLRKADMLLTTGGASVGEYDMIQEAMSRAGARLLFWKIDMKPGTPVVAGEAEGKLILGLSGNPAAALISFEVLVRPLIRKMAGFTNLYRPRVAVKLLEDFRKKGRQRRFLRARVGLIEGQLWASLSGVQSPGVMKSFLAANSLLDIPGGRAPLLKGEEVEAILTGDLTELETILD</sequence>